<dbReference type="Pfam" id="PF23565">
    <property type="entry name" value="ARM_TANGO6"/>
    <property type="match status" value="1"/>
</dbReference>
<name>A0A9W8NUQ9_9AGAR</name>
<evidence type="ECO:0000313" key="5">
    <source>
        <dbReference type="EMBL" id="KAJ3741165.1"/>
    </source>
</evidence>
<comment type="caution">
    <text evidence="5">The sequence shown here is derived from an EMBL/GenBank/DDBJ whole genome shotgun (WGS) entry which is preliminary data.</text>
</comment>
<feature type="region of interest" description="Disordered" evidence="2">
    <location>
        <begin position="584"/>
        <end position="632"/>
    </location>
</feature>
<feature type="domain" description="RNA polymerase II assembly factor Rtp1 C-terminal" evidence="3">
    <location>
        <begin position="718"/>
        <end position="840"/>
    </location>
</feature>
<feature type="compositionally biased region" description="Polar residues" evidence="2">
    <location>
        <begin position="584"/>
        <end position="593"/>
    </location>
</feature>
<sequence length="1009" mass="110412">MSTQNELASILNAGSCLVDTLSTPQTQLKSTLLQRLQNYYACLGTSSTINDSATLENVQLKTADEALAVVEKVHRLSSTDTLATKTPLLGARDLNQLRTLLSITFRWGVDPLLAHVVSSWPSTSSSAIPGAKIIDLTSTPDDYHHLTDLVSRQLSLIFPQGIHGSMSQTLITEILLQRHVSDILKPAISLGWLPKSLAVDTMAPLDDFRPLIMRLMAVLSPVESIVSLGSVMSSTNSVFHVRRTCGYIMSRQLLRPEGVKGLCAAVFGDSENVDDVQLEKLQHISRVLNIAPAGMKSEEYFSTVVPRIMDLLQESRHPAYRRAAAFALSQMLAVKDRIPAKIVLSLLHDPFLKGSDKPTDVTTALSDLTILLTNSDPSPELISSLLSPVVRPLYALLFHLDTVKTSDPELKEVVRGLLMTWSRIASTSEAVDILWSILDDEASQWHTDLEGGSLISRSATGIASATAKLSLFTPETLSNAAEAGELDPGANVLDLYPDPRHFAVFLKSTNRDEILSQFFVKLLGGYRDNKNNEDGNPVRTLVYLQLIMQLQAEISDGSKSAGLFSKATQILAFIKQALETASSSPESVSQKNVASPGKEKLRLSDLQLNSDEDRASEGDSDDDLSDSEAFTADDEMKETSITLLLSVLEGNDTLSARTEPILNEIFELLEPLVNNSPSAVRAVAREARIVMTARLALGDDISPKKVAVSQEESPREIYQKALKLLQDPILPVRAHGLLLLRQLAAASSGQTKVDSALVPALLEIFVQSIQDDDSYIFLNAVQGLAALVDNYDRSILKRLVYDYTKYLDGLEAGNMTQHDVDTRIRLGEALSMVIRRCGEALGATGNVIIPPLLRVVRSSTAPTTLRTSSLSLLADCQKTYALALLPYFVDLVEGMVDLLQVETTSTSFADNPKSEGRAPNMDDHPTYTNTKFPPLRRAALHFLTVLIRGTTKEIYESLEDTPHMSPELTKRMRITLGYISSTDDDMLVRVMAREASEDLAQLELAKLGI</sequence>
<dbReference type="Pfam" id="PF10363">
    <property type="entry name" value="RTP1_C1"/>
    <property type="match status" value="1"/>
</dbReference>
<organism evidence="5 6">
    <name type="scientific">Lentinula detonsa</name>
    <dbReference type="NCBI Taxonomy" id="2804962"/>
    <lineage>
        <taxon>Eukaryota</taxon>
        <taxon>Fungi</taxon>
        <taxon>Dikarya</taxon>
        <taxon>Basidiomycota</taxon>
        <taxon>Agaricomycotina</taxon>
        <taxon>Agaricomycetes</taxon>
        <taxon>Agaricomycetidae</taxon>
        <taxon>Agaricales</taxon>
        <taxon>Marasmiineae</taxon>
        <taxon>Omphalotaceae</taxon>
        <taxon>Lentinula</taxon>
    </lineage>
</organism>
<evidence type="ECO:0000313" key="6">
    <source>
        <dbReference type="Proteomes" id="UP001142393"/>
    </source>
</evidence>
<dbReference type="Proteomes" id="UP001142393">
    <property type="component" value="Unassembled WGS sequence"/>
</dbReference>
<comment type="similarity">
    <text evidence="1">Belongs to the Tango6 family.</text>
</comment>
<protein>
    <recommendedName>
        <fullName evidence="7">RNA polymerase II assembly factor Rtp1 C-terminal domain-containing protein</fullName>
    </recommendedName>
</protein>
<evidence type="ECO:0000256" key="1">
    <source>
        <dbReference type="ARBA" id="ARBA00005724"/>
    </source>
</evidence>
<keyword evidence="6" id="KW-1185">Reference proteome</keyword>
<dbReference type="EMBL" id="JANVFU010000012">
    <property type="protein sequence ID" value="KAJ3741165.1"/>
    <property type="molecule type" value="Genomic_DNA"/>
</dbReference>
<dbReference type="InterPro" id="IPR016024">
    <property type="entry name" value="ARM-type_fold"/>
</dbReference>
<dbReference type="InterPro" id="IPR011989">
    <property type="entry name" value="ARM-like"/>
</dbReference>
<evidence type="ECO:0008006" key="7">
    <source>
        <dbReference type="Google" id="ProtNLM"/>
    </source>
</evidence>
<dbReference type="InterPro" id="IPR019451">
    <property type="entry name" value="Rtp1_C1"/>
</dbReference>
<feature type="compositionally biased region" description="Basic and acidic residues" evidence="2">
    <location>
        <begin position="912"/>
        <end position="925"/>
    </location>
</feature>
<dbReference type="Gene3D" id="1.25.10.10">
    <property type="entry name" value="Leucine-rich Repeat Variant"/>
    <property type="match status" value="2"/>
</dbReference>
<feature type="region of interest" description="Disordered" evidence="2">
    <location>
        <begin position="907"/>
        <end position="930"/>
    </location>
</feature>
<accession>A0A9W8NUQ9</accession>
<gene>
    <name evidence="5" type="ORF">DFH05DRAFT_1576517</name>
</gene>
<feature type="domain" description="TANGO6 HEAT repeat" evidence="4">
    <location>
        <begin position="253"/>
        <end position="448"/>
    </location>
</feature>
<reference evidence="5 6" key="1">
    <citation type="journal article" date="2023" name="Proc. Natl. Acad. Sci. U.S.A.">
        <title>A global phylogenomic analysis of the shiitake genus Lentinula.</title>
        <authorList>
            <person name="Sierra-Patev S."/>
            <person name="Min B."/>
            <person name="Naranjo-Ortiz M."/>
            <person name="Looney B."/>
            <person name="Konkel Z."/>
            <person name="Slot J.C."/>
            <person name="Sakamoto Y."/>
            <person name="Steenwyk J.L."/>
            <person name="Rokas A."/>
            <person name="Carro J."/>
            <person name="Camarero S."/>
            <person name="Ferreira P."/>
            <person name="Molpeceres G."/>
            <person name="Ruiz-Duenas F.J."/>
            <person name="Serrano A."/>
            <person name="Henrissat B."/>
            <person name="Drula E."/>
            <person name="Hughes K.W."/>
            <person name="Mata J.L."/>
            <person name="Ishikawa N.K."/>
            <person name="Vargas-Isla R."/>
            <person name="Ushijima S."/>
            <person name="Smith C.A."/>
            <person name="Donoghue J."/>
            <person name="Ahrendt S."/>
            <person name="Andreopoulos W."/>
            <person name="He G."/>
            <person name="LaButti K."/>
            <person name="Lipzen A."/>
            <person name="Ng V."/>
            <person name="Riley R."/>
            <person name="Sandor L."/>
            <person name="Barry K."/>
            <person name="Martinez A.T."/>
            <person name="Xiao Y."/>
            <person name="Gibbons J.G."/>
            <person name="Terashima K."/>
            <person name="Grigoriev I.V."/>
            <person name="Hibbett D."/>
        </authorList>
    </citation>
    <scope>NUCLEOTIDE SEQUENCE [LARGE SCALE GENOMIC DNA]</scope>
    <source>
        <strain evidence="5 6">TFB7810</strain>
    </source>
</reference>
<evidence type="ECO:0000259" key="4">
    <source>
        <dbReference type="Pfam" id="PF23565"/>
    </source>
</evidence>
<dbReference type="InterPro" id="IPR039600">
    <property type="entry name" value="TANGO6/Rtp1"/>
</dbReference>
<dbReference type="GO" id="GO:0009306">
    <property type="term" value="P:protein secretion"/>
    <property type="evidence" value="ECO:0007669"/>
    <property type="project" value="TreeGrafter"/>
</dbReference>
<evidence type="ECO:0000259" key="3">
    <source>
        <dbReference type="Pfam" id="PF10363"/>
    </source>
</evidence>
<evidence type="ECO:0000256" key="2">
    <source>
        <dbReference type="SAM" id="MobiDB-lite"/>
    </source>
</evidence>
<proteinExistence type="inferred from homology"/>
<dbReference type="SUPFAM" id="SSF48371">
    <property type="entry name" value="ARM repeat"/>
    <property type="match status" value="1"/>
</dbReference>
<dbReference type="AlphaFoldDB" id="A0A9W8NUQ9"/>
<dbReference type="PANTHER" id="PTHR20959:SF1">
    <property type="entry name" value="TRANSPORT AND GOLGI ORGANIZATION PROTEIN 6 HOMOLOG"/>
    <property type="match status" value="1"/>
</dbReference>
<dbReference type="PANTHER" id="PTHR20959">
    <property type="entry name" value="TRANSPORT AND GOLGI ORGANIZATION PROTEIN 6 FAMILY MEMBER"/>
    <property type="match status" value="1"/>
</dbReference>
<feature type="compositionally biased region" description="Acidic residues" evidence="2">
    <location>
        <begin position="618"/>
        <end position="632"/>
    </location>
</feature>
<dbReference type="InterPro" id="IPR057407">
    <property type="entry name" value="HEAT_TANGO6"/>
</dbReference>